<dbReference type="GO" id="GO:0005524">
    <property type="term" value="F:ATP binding"/>
    <property type="evidence" value="ECO:0007669"/>
    <property type="project" value="UniProtKB-KW"/>
</dbReference>
<keyword evidence="11" id="KW-0378">Hydrolase</keyword>
<evidence type="ECO:0000313" key="12">
    <source>
        <dbReference type="Proteomes" id="UP000521943"/>
    </source>
</evidence>
<dbReference type="OrthoDB" id="2995840at2759"/>
<keyword evidence="2" id="KW-0547">Nucleotide-binding</keyword>
<reference evidence="11 12" key="1">
    <citation type="submission" date="2020-07" db="EMBL/GenBank/DDBJ databases">
        <title>Comparative genomics of pyrophilous fungi reveals a link between fire events and developmental genes.</title>
        <authorList>
            <consortium name="DOE Joint Genome Institute"/>
            <person name="Steindorff A.S."/>
            <person name="Carver A."/>
            <person name="Calhoun S."/>
            <person name="Stillman K."/>
            <person name="Liu H."/>
            <person name="Lipzen A."/>
            <person name="Pangilinan J."/>
            <person name="Labutti K."/>
            <person name="Bruns T.D."/>
            <person name="Grigoriev I.V."/>
        </authorList>
    </citation>
    <scope>NUCLEOTIDE SEQUENCE [LARGE SCALE GENOMIC DNA]</scope>
    <source>
        <strain evidence="11 12">CBS 144469</strain>
    </source>
</reference>
<dbReference type="GO" id="GO:0043138">
    <property type="term" value="F:3'-5' DNA helicase activity"/>
    <property type="evidence" value="ECO:0007669"/>
    <property type="project" value="UniProtKB-EC"/>
</dbReference>
<dbReference type="GO" id="GO:0000724">
    <property type="term" value="P:double-strand break repair via homologous recombination"/>
    <property type="evidence" value="ECO:0007669"/>
    <property type="project" value="TreeGrafter"/>
</dbReference>
<evidence type="ECO:0000256" key="8">
    <source>
        <dbReference type="SAM" id="MobiDB-lite"/>
    </source>
</evidence>
<feature type="compositionally biased region" description="Low complexity" evidence="8">
    <location>
        <begin position="557"/>
        <end position="572"/>
    </location>
</feature>
<evidence type="ECO:0000259" key="10">
    <source>
        <dbReference type="PROSITE" id="PS51194"/>
    </source>
</evidence>
<evidence type="ECO:0000313" key="11">
    <source>
        <dbReference type="EMBL" id="KAF6742325.1"/>
    </source>
</evidence>
<comment type="catalytic activity">
    <reaction evidence="6">
        <text>Couples ATP hydrolysis with the unwinding of duplex DNA by translocating in the 3'-5' direction.</text>
        <dbReference type="EC" id="5.6.2.4"/>
    </reaction>
</comment>
<feature type="domain" description="Helicase ATP-binding" evidence="9">
    <location>
        <begin position="22"/>
        <end position="198"/>
    </location>
</feature>
<dbReference type="EC" id="5.6.2.4" evidence="7"/>
<dbReference type="PROSITE" id="PS51194">
    <property type="entry name" value="HELICASE_CTER"/>
    <property type="match status" value="1"/>
</dbReference>
<dbReference type="GO" id="GO:0016787">
    <property type="term" value="F:hydrolase activity"/>
    <property type="evidence" value="ECO:0007669"/>
    <property type="project" value="UniProtKB-KW"/>
</dbReference>
<dbReference type="GO" id="GO:0005694">
    <property type="term" value="C:chromosome"/>
    <property type="evidence" value="ECO:0007669"/>
    <property type="project" value="TreeGrafter"/>
</dbReference>
<proteinExistence type="inferred from homology"/>
<evidence type="ECO:0000256" key="5">
    <source>
        <dbReference type="ARBA" id="ARBA00023235"/>
    </source>
</evidence>
<sequence length="620" mass="69058">MQRTLCEAFGVSELQPFQLAHALDLSEGRDVFLAVGTGQGKTVVLLSPLVAASKRGESGIGILIVPTKALAQQQEDTSRKRGLQAFSITEDTVRESDLFGHVAQLKGVRLAIMSPQMARGDRFDRWLRVKETHQSIRWILIDEAHLAGDDSGPFKAYGELGFLRPRLPRTTVWCAVTGTITPSSTLTVAKRLGFQPGSFVNARYPLDRSNTTHIPLFFDHSFSGDEFLDLSFVVPFGMTSHSQILPTLIFATTIATSHAIMSYLDSLIPTTVPNRSQIVKLYNALMPLEYRNKFIEDMNSDSVLRIGVATDTLTYGLDIPTLPRVIVFDLCTSFEQMKQKTGRAGRNGAPAVAITYAPAWVRNIPAAEITTQRAKDDLKRREALPAVLRSWFNPIPSAYNNEPWDVSMCHCQTSLGTEDTDRIQQWKDDAQKKKAPQSRLPRSDGTYEGLDSQMKSSLKRMLTSWRQKKWASVRHKFPNRSHLPAQIFLYDHEITRLIDHAHICTDLPRFNRVMDGWKFLSDYGAQLFKFLIEILKAFTDIYNECSQPAPTAPPVESSKSGSTAAASSSTSAPRSLRVVLRPIPIPPATPSTSSLGKRAPTPTQGRTSTKRRRTAKGKEN</sequence>
<dbReference type="GO" id="GO:0003677">
    <property type="term" value="F:DNA binding"/>
    <property type="evidence" value="ECO:0007669"/>
    <property type="project" value="UniProtKB-KW"/>
</dbReference>
<dbReference type="GO" id="GO:0009378">
    <property type="term" value="F:four-way junction helicase activity"/>
    <property type="evidence" value="ECO:0007669"/>
    <property type="project" value="TreeGrafter"/>
</dbReference>
<keyword evidence="3" id="KW-0067">ATP-binding</keyword>
<dbReference type="PANTHER" id="PTHR13710">
    <property type="entry name" value="DNA HELICASE RECQ FAMILY MEMBER"/>
    <property type="match status" value="1"/>
</dbReference>
<dbReference type="Pfam" id="PF00270">
    <property type="entry name" value="DEAD"/>
    <property type="match status" value="1"/>
</dbReference>
<dbReference type="Proteomes" id="UP000521943">
    <property type="component" value="Unassembled WGS sequence"/>
</dbReference>
<dbReference type="EMBL" id="JACGCI010000187">
    <property type="protein sequence ID" value="KAF6742325.1"/>
    <property type="molecule type" value="Genomic_DNA"/>
</dbReference>
<evidence type="ECO:0000256" key="7">
    <source>
        <dbReference type="ARBA" id="ARBA00034808"/>
    </source>
</evidence>
<evidence type="ECO:0000256" key="4">
    <source>
        <dbReference type="ARBA" id="ARBA00023125"/>
    </source>
</evidence>
<dbReference type="GO" id="GO:0005737">
    <property type="term" value="C:cytoplasm"/>
    <property type="evidence" value="ECO:0007669"/>
    <property type="project" value="TreeGrafter"/>
</dbReference>
<dbReference type="InterPro" id="IPR027417">
    <property type="entry name" value="P-loop_NTPase"/>
</dbReference>
<dbReference type="InterPro" id="IPR014001">
    <property type="entry name" value="Helicase_ATP-bd"/>
</dbReference>
<dbReference type="SMART" id="SM00487">
    <property type="entry name" value="DEXDc"/>
    <property type="match status" value="1"/>
</dbReference>
<name>A0A8H6LTP9_9AGAR</name>
<protein>
    <recommendedName>
        <fullName evidence="7">DNA 3'-5' helicase</fullName>
        <ecNumber evidence="7">5.6.2.4</ecNumber>
    </recommendedName>
</protein>
<feature type="region of interest" description="Disordered" evidence="8">
    <location>
        <begin position="548"/>
        <end position="620"/>
    </location>
</feature>
<accession>A0A8H6LTP9</accession>
<evidence type="ECO:0000256" key="1">
    <source>
        <dbReference type="ARBA" id="ARBA00005446"/>
    </source>
</evidence>
<dbReference type="Gene3D" id="3.40.50.300">
    <property type="entry name" value="P-loop containing nucleotide triphosphate hydrolases"/>
    <property type="match status" value="2"/>
</dbReference>
<evidence type="ECO:0000256" key="2">
    <source>
        <dbReference type="ARBA" id="ARBA00022741"/>
    </source>
</evidence>
<comment type="similarity">
    <text evidence="1">Belongs to the helicase family. RecQ subfamily.</text>
</comment>
<dbReference type="Pfam" id="PF00271">
    <property type="entry name" value="Helicase_C"/>
    <property type="match status" value="1"/>
</dbReference>
<evidence type="ECO:0000256" key="3">
    <source>
        <dbReference type="ARBA" id="ARBA00022840"/>
    </source>
</evidence>
<keyword evidence="5" id="KW-0413">Isomerase</keyword>
<dbReference type="InterPro" id="IPR001650">
    <property type="entry name" value="Helicase_C-like"/>
</dbReference>
<dbReference type="PROSITE" id="PS51192">
    <property type="entry name" value="HELICASE_ATP_BIND_1"/>
    <property type="match status" value="1"/>
</dbReference>
<keyword evidence="4" id="KW-0238">DNA-binding</keyword>
<feature type="domain" description="Helicase C-terminal" evidence="10">
    <location>
        <begin position="237"/>
        <end position="403"/>
    </location>
</feature>
<gene>
    <name evidence="11" type="ORF">DFP72DRAFT_994430</name>
</gene>
<keyword evidence="12" id="KW-1185">Reference proteome</keyword>
<dbReference type="SUPFAM" id="SSF52540">
    <property type="entry name" value="P-loop containing nucleoside triphosphate hydrolases"/>
    <property type="match status" value="1"/>
</dbReference>
<dbReference type="PANTHER" id="PTHR13710:SF105">
    <property type="entry name" value="ATP-DEPENDENT DNA HELICASE Q1"/>
    <property type="match status" value="1"/>
</dbReference>
<dbReference type="InterPro" id="IPR011545">
    <property type="entry name" value="DEAD/DEAH_box_helicase_dom"/>
</dbReference>
<dbReference type="SMART" id="SM00490">
    <property type="entry name" value="HELICc"/>
    <property type="match status" value="1"/>
</dbReference>
<feature type="compositionally biased region" description="Basic residues" evidence="8">
    <location>
        <begin position="608"/>
        <end position="620"/>
    </location>
</feature>
<evidence type="ECO:0000256" key="6">
    <source>
        <dbReference type="ARBA" id="ARBA00034617"/>
    </source>
</evidence>
<evidence type="ECO:0000259" key="9">
    <source>
        <dbReference type="PROSITE" id="PS51192"/>
    </source>
</evidence>
<dbReference type="AlphaFoldDB" id="A0A8H6LTP9"/>
<comment type="caution">
    <text evidence="11">The sequence shown here is derived from an EMBL/GenBank/DDBJ whole genome shotgun (WGS) entry which is preliminary data.</text>
</comment>
<organism evidence="11 12">
    <name type="scientific">Ephemerocybe angulata</name>
    <dbReference type="NCBI Taxonomy" id="980116"/>
    <lineage>
        <taxon>Eukaryota</taxon>
        <taxon>Fungi</taxon>
        <taxon>Dikarya</taxon>
        <taxon>Basidiomycota</taxon>
        <taxon>Agaricomycotina</taxon>
        <taxon>Agaricomycetes</taxon>
        <taxon>Agaricomycetidae</taxon>
        <taxon>Agaricales</taxon>
        <taxon>Agaricineae</taxon>
        <taxon>Psathyrellaceae</taxon>
        <taxon>Ephemerocybe</taxon>
    </lineage>
</organism>